<organism evidence="3 7">
    <name type="scientific">Bacteroides thetaiotaomicron</name>
    <dbReference type="NCBI Taxonomy" id="818"/>
    <lineage>
        <taxon>Bacteria</taxon>
        <taxon>Pseudomonadati</taxon>
        <taxon>Bacteroidota</taxon>
        <taxon>Bacteroidia</taxon>
        <taxon>Bacteroidales</taxon>
        <taxon>Bacteroidaceae</taxon>
        <taxon>Bacteroides</taxon>
    </lineage>
</organism>
<dbReference type="AlphaFoldDB" id="A0A0P0F6R0"/>
<dbReference type="GO" id="GO:0008234">
    <property type="term" value="F:cysteine-type peptidase activity"/>
    <property type="evidence" value="ECO:0007669"/>
    <property type="project" value="InterPro"/>
</dbReference>
<dbReference type="InterPro" id="IPR038765">
    <property type="entry name" value="Papain-like_cys_pep_sf"/>
</dbReference>
<dbReference type="KEGG" id="btho:Btheta7330_00822"/>
<dbReference type="Gene3D" id="3.90.70.50">
    <property type="entry name" value="Peptidase C10, streptopain"/>
    <property type="match status" value="1"/>
</dbReference>
<comment type="caution">
    <text evidence="3">The sequence shown here is derived from an EMBL/GenBank/DDBJ whole genome shotgun (WGS) entry which is preliminary data.</text>
</comment>
<keyword evidence="1" id="KW-0732">Signal</keyword>
<dbReference type="Proteomes" id="UP000440614">
    <property type="component" value="Unassembled WGS sequence"/>
</dbReference>
<feature type="signal peptide" evidence="1">
    <location>
        <begin position="1"/>
        <end position="22"/>
    </location>
</feature>
<feature type="chain" id="PRO_5002966999" evidence="1">
    <location>
        <begin position="23"/>
        <end position="461"/>
    </location>
</feature>
<dbReference type="SUPFAM" id="SSF54001">
    <property type="entry name" value="Cysteine proteinases"/>
    <property type="match status" value="1"/>
</dbReference>
<proteinExistence type="predicted"/>
<accession>C6IRY5</accession>
<dbReference type="GO" id="GO:0006508">
    <property type="term" value="P:proteolysis"/>
    <property type="evidence" value="ECO:0007669"/>
    <property type="project" value="InterPro"/>
</dbReference>
<evidence type="ECO:0000313" key="4">
    <source>
        <dbReference type="EMBL" id="RHL56052.1"/>
    </source>
</evidence>
<evidence type="ECO:0000313" key="6">
    <source>
        <dbReference type="Proteomes" id="UP000440614"/>
    </source>
</evidence>
<evidence type="ECO:0000313" key="7">
    <source>
        <dbReference type="Proteomes" id="UP001217776"/>
    </source>
</evidence>
<dbReference type="Proteomes" id="UP000283616">
    <property type="component" value="Unassembled WGS sequence"/>
</dbReference>
<dbReference type="EMBL" id="JAQNVG010000046">
    <property type="protein sequence ID" value="MDC2238288.1"/>
    <property type="molecule type" value="Genomic_DNA"/>
</dbReference>
<dbReference type="EMBL" id="WCSY01000026">
    <property type="protein sequence ID" value="KAB4307049.1"/>
    <property type="molecule type" value="Genomic_DNA"/>
</dbReference>
<sequence length="461" mass="51599">MKLKYYFLLVILALFTSCSNELGMQDNLNDSKILLSSDEYISIAYDNPGIITSEEAKQLVLDFNPTGLQTRNNNVKIMAISTYNVSSSSGLKTRVGSTNLTTIPVYKIEFLSDEGKGVAYVPADERFAKIMAYLPKTDLKDSVKYVDSKSMLYLSELSLLEDAKYYEKVKSKLRAKTLAKIAKTLNVKAVRYDEIQDIIIVKDEILSRSGPTFPVGNPIGFAGLYCSSTEWNQDAPYNDLLQKENCDLYDTGSPTYEAVPAGCAVISIAQIMASLEPDLTVDGLKIDWNILKAQKQIIAPSSWQTPSSETTREMVAKLIKYIYIATNTQPVRNSSGYVTGSGTYSSDTSSFFYRFFSTSGLKNGWDGNAAFQSLQLAKLVWVAATSNRGGSHAFILDGFAYWRPQTRYLVKNFDFYFHTNMGWGGYYDGFYLVNKDLSITFDTSNGSYDRNFSMIYNIINK</sequence>
<dbReference type="Proteomes" id="UP001217776">
    <property type="component" value="Unassembled WGS sequence"/>
</dbReference>
<name>A0A0P0F6R0_BACT4</name>
<evidence type="ECO:0000256" key="1">
    <source>
        <dbReference type="SAM" id="SignalP"/>
    </source>
</evidence>
<reference evidence="3" key="3">
    <citation type="submission" date="2022-10" db="EMBL/GenBank/DDBJ databases">
        <title>Human gut microbiome strain richness.</title>
        <authorList>
            <person name="Chen-Liaw A."/>
        </authorList>
    </citation>
    <scope>NUCLEOTIDE SEQUENCE</scope>
    <source>
        <strain evidence="3">1001283st1_A3_1001283B150304_161114</strain>
    </source>
</reference>
<dbReference type="InterPro" id="IPR000200">
    <property type="entry name" value="Peptidase_C10"/>
</dbReference>
<gene>
    <name evidence="4" type="ORF">DW011_17310</name>
    <name evidence="2" type="ORF">GAO51_22050</name>
    <name evidence="3" type="ORF">PO127_21315</name>
</gene>
<protein>
    <submittedName>
        <fullName evidence="3">C10 family peptidase</fullName>
    </submittedName>
</protein>
<dbReference type="PROSITE" id="PS51257">
    <property type="entry name" value="PROKAR_LIPOPROTEIN"/>
    <property type="match status" value="1"/>
</dbReference>
<dbReference type="RefSeq" id="WP_008759692.1">
    <property type="nucleotide sequence ID" value="NZ_BAABXH010000001.1"/>
</dbReference>
<dbReference type="Pfam" id="PF01640">
    <property type="entry name" value="Peptidase_C10"/>
    <property type="match status" value="1"/>
</dbReference>
<reference evidence="4 5" key="1">
    <citation type="submission" date="2018-08" db="EMBL/GenBank/DDBJ databases">
        <title>A genome reference for cultivated species of the human gut microbiota.</title>
        <authorList>
            <person name="Zou Y."/>
            <person name="Xue W."/>
            <person name="Luo G."/>
        </authorList>
    </citation>
    <scope>NUCLEOTIDE SEQUENCE [LARGE SCALE GENOMIC DNA]</scope>
    <source>
        <strain evidence="4 5">AF37-12</strain>
    </source>
</reference>
<accession>A0A0P0F6R0</accession>
<dbReference type="InterPro" id="IPR044934">
    <property type="entry name" value="Streptopain_sf"/>
</dbReference>
<evidence type="ECO:0000313" key="2">
    <source>
        <dbReference type="EMBL" id="KAB4307049.1"/>
    </source>
</evidence>
<evidence type="ECO:0000313" key="3">
    <source>
        <dbReference type="EMBL" id="MDC2238288.1"/>
    </source>
</evidence>
<dbReference type="EMBL" id="QROV01000021">
    <property type="protein sequence ID" value="RHL56052.1"/>
    <property type="molecule type" value="Genomic_DNA"/>
</dbReference>
<evidence type="ECO:0000313" key="5">
    <source>
        <dbReference type="Proteomes" id="UP000283616"/>
    </source>
</evidence>
<reference evidence="2 6" key="2">
    <citation type="journal article" date="2019" name="Nat. Med.">
        <title>A library of human gut bacterial isolates paired with longitudinal multiomics data enables mechanistic microbiome research.</title>
        <authorList>
            <person name="Poyet M."/>
            <person name="Groussin M."/>
            <person name="Gibbons S.M."/>
            <person name="Avila-Pacheco J."/>
            <person name="Jiang X."/>
            <person name="Kearney S.M."/>
            <person name="Perrotta A.R."/>
            <person name="Berdy B."/>
            <person name="Zhao S."/>
            <person name="Lieberman T.D."/>
            <person name="Swanson P.K."/>
            <person name="Smith M."/>
            <person name="Roesemann S."/>
            <person name="Alexander J.E."/>
            <person name="Rich S.A."/>
            <person name="Livny J."/>
            <person name="Vlamakis H."/>
            <person name="Clish C."/>
            <person name="Bullock K."/>
            <person name="Deik A."/>
            <person name="Scott J."/>
            <person name="Pierce K.A."/>
            <person name="Xavier R.J."/>
            <person name="Alm E.J."/>
        </authorList>
    </citation>
    <scope>NUCLEOTIDE SEQUENCE [LARGE SCALE GENOMIC DNA]</scope>
    <source>
        <strain evidence="2 6">BIOML-A188</strain>
    </source>
</reference>